<keyword evidence="5" id="KW-0472">Membrane</keyword>
<sequence>MKKKHTFLALLIFFLLILQGCWDYIEYENMIQLATLGIDYNKDSNEITVTIQYIPITKQDSNEEASQGSSTQNGVIYSITDNTIFGALSKLRDRTSKYLFWGYLKVIVVGEEAAKHIMVDLIEFFNRTPAIRDTTYLVIASGKAEDTINTFDVNHPIPSSEQIYNSIVLSKDTGVIFPVSIQDFTAMLAVPGIQATAPRIITVDPKLQLEKNEAAQRPSNLAVFKKGEFVGWLNEKESFGFSWITGKDTRAYKVSEESNTTDLQDILYYHIDRSNSKVSAEIDNGKPVINIAVKVNAELRKYYSSKGSNILLPEDINIMEMKLSESIHSDIEAALKKSQKELQSDIFGFGFAFYRKHTRLWQTELEDQWEDVFPDIDVNVKVDAKVENTDQNIRSLIIK</sequence>
<evidence type="ECO:0000256" key="6">
    <source>
        <dbReference type="ARBA" id="ARBA00023139"/>
    </source>
</evidence>
<dbReference type="PANTHER" id="PTHR35789">
    <property type="entry name" value="SPORE GERMINATION PROTEIN B3"/>
    <property type="match status" value="1"/>
</dbReference>
<dbReference type="Pfam" id="PF25198">
    <property type="entry name" value="Spore_GerAC_N"/>
    <property type="match status" value="1"/>
</dbReference>
<dbReference type="RefSeq" id="WP_044825380.1">
    <property type="nucleotide sequence ID" value="NZ_CP009687.1"/>
</dbReference>
<dbReference type="InterPro" id="IPR008844">
    <property type="entry name" value="Spore_GerAC-like"/>
</dbReference>
<dbReference type="STRING" id="84022.CACET_c12180"/>
<organism evidence="10 11">
    <name type="scientific">Clostridium aceticum</name>
    <dbReference type="NCBI Taxonomy" id="84022"/>
    <lineage>
        <taxon>Bacteria</taxon>
        <taxon>Bacillati</taxon>
        <taxon>Bacillota</taxon>
        <taxon>Clostridia</taxon>
        <taxon>Eubacteriales</taxon>
        <taxon>Clostridiaceae</taxon>
        <taxon>Clostridium</taxon>
    </lineage>
</organism>
<evidence type="ECO:0000256" key="1">
    <source>
        <dbReference type="ARBA" id="ARBA00004635"/>
    </source>
</evidence>
<comment type="subcellular location">
    <subcellularLocation>
        <location evidence="1">Membrane</location>
        <topology evidence="1">Lipid-anchor</topology>
    </subcellularLocation>
</comment>
<evidence type="ECO:0000313" key="10">
    <source>
        <dbReference type="EMBL" id="AKL94683.1"/>
    </source>
</evidence>
<feature type="domain" description="Spore germination GerAC-like C-terminal" evidence="8">
    <location>
        <begin position="220"/>
        <end position="389"/>
    </location>
</feature>
<reference evidence="10 11" key="1">
    <citation type="submission" date="2014-10" db="EMBL/GenBank/DDBJ databases">
        <title>Genome sequence of Clostridium aceticum DSM 1496.</title>
        <authorList>
            <person name="Poehlein A."/>
            <person name="Schiel-Bengelsdorf B."/>
            <person name="Gottschalk G."/>
            <person name="Duerre P."/>
            <person name="Daniel R."/>
        </authorList>
    </citation>
    <scope>NUCLEOTIDE SEQUENCE [LARGE SCALE GENOMIC DNA]</scope>
    <source>
        <strain evidence="10 11">DSM 1496</strain>
    </source>
</reference>
<comment type="similarity">
    <text evidence="2">Belongs to the GerABKC lipoprotein family.</text>
</comment>
<dbReference type="Gene3D" id="3.30.300.210">
    <property type="entry name" value="Nutrient germinant receptor protein C, domain 3"/>
    <property type="match status" value="1"/>
</dbReference>
<keyword evidence="6" id="KW-0564">Palmitate</keyword>
<evidence type="ECO:0000256" key="3">
    <source>
        <dbReference type="ARBA" id="ARBA00022544"/>
    </source>
</evidence>
<dbReference type="GO" id="GO:0016020">
    <property type="term" value="C:membrane"/>
    <property type="evidence" value="ECO:0007669"/>
    <property type="project" value="UniProtKB-SubCell"/>
</dbReference>
<evidence type="ECO:0000256" key="5">
    <source>
        <dbReference type="ARBA" id="ARBA00023136"/>
    </source>
</evidence>
<name>A0A0D8I8U1_9CLOT</name>
<dbReference type="Pfam" id="PF05504">
    <property type="entry name" value="Spore_GerAC"/>
    <property type="match status" value="1"/>
</dbReference>
<dbReference type="InterPro" id="IPR038501">
    <property type="entry name" value="Spore_GerAC_C_sf"/>
</dbReference>
<dbReference type="PANTHER" id="PTHR35789:SF1">
    <property type="entry name" value="SPORE GERMINATION PROTEIN B3"/>
    <property type="match status" value="1"/>
</dbReference>
<keyword evidence="7" id="KW-0449">Lipoprotein</keyword>
<evidence type="ECO:0000256" key="7">
    <source>
        <dbReference type="ARBA" id="ARBA00023288"/>
    </source>
</evidence>
<keyword evidence="3" id="KW-0309">Germination</keyword>
<keyword evidence="4" id="KW-0732">Signal</keyword>
<evidence type="ECO:0000313" key="11">
    <source>
        <dbReference type="Proteomes" id="UP000035704"/>
    </source>
</evidence>
<feature type="domain" description="Spore germination protein N-terminal" evidence="9">
    <location>
        <begin position="23"/>
        <end position="200"/>
    </location>
</feature>
<protein>
    <submittedName>
        <fullName evidence="10">Spore germination protein KC</fullName>
    </submittedName>
</protein>
<dbReference type="AlphaFoldDB" id="A0A0D8I8U1"/>
<dbReference type="GO" id="GO:0009847">
    <property type="term" value="P:spore germination"/>
    <property type="evidence" value="ECO:0007669"/>
    <property type="project" value="InterPro"/>
</dbReference>
<gene>
    <name evidence="10" type="primary">gerKC2</name>
    <name evidence="10" type="ORF">CACET_c12180</name>
</gene>
<dbReference type="Proteomes" id="UP000035704">
    <property type="component" value="Chromosome"/>
</dbReference>
<dbReference type="EMBL" id="CP009687">
    <property type="protein sequence ID" value="AKL94683.1"/>
    <property type="molecule type" value="Genomic_DNA"/>
</dbReference>
<evidence type="ECO:0000259" key="8">
    <source>
        <dbReference type="Pfam" id="PF05504"/>
    </source>
</evidence>
<accession>A0A0D8I8U1</accession>
<dbReference type="InterPro" id="IPR046953">
    <property type="entry name" value="Spore_GerAC-like_C"/>
</dbReference>
<dbReference type="PATRIC" id="fig|84022.5.peg.845"/>
<dbReference type="NCBIfam" id="TIGR02887">
    <property type="entry name" value="spore_ger_x_C"/>
    <property type="match status" value="1"/>
</dbReference>
<proteinExistence type="inferred from homology"/>
<evidence type="ECO:0000256" key="2">
    <source>
        <dbReference type="ARBA" id="ARBA00007886"/>
    </source>
</evidence>
<evidence type="ECO:0000256" key="4">
    <source>
        <dbReference type="ARBA" id="ARBA00022729"/>
    </source>
</evidence>
<keyword evidence="11" id="KW-1185">Reference proteome</keyword>
<dbReference type="KEGG" id="cace:CACET_c12180"/>
<dbReference type="OrthoDB" id="9816067at2"/>
<dbReference type="InterPro" id="IPR057336">
    <property type="entry name" value="GerAC_N"/>
</dbReference>
<dbReference type="PROSITE" id="PS51257">
    <property type="entry name" value="PROKAR_LIPOPROTEIN"/>
    <property type="match status" value="1"/>
</dbReference>
<evidence type="ECO:0000259" key="9">
    <source>
        <dbReference type="Pfam" id="PF25198"/>
    </source>
</evidence>